<sequence>MAQTSYTPPVGCFVRAGAQTGPCLPQAGSFRPMVVVPRGRDVQVSLRSPSISLRREETSPVRWTGLDTPMLTPQAEYRCFSQGPGATARRPFPHLAQVQAQVPQAHVPQAHVPQAQCVPSPQAAALLAMSPQLVTRGSAPPAGLRPAICQAFASTPSLREPGPVFRSRSYAPHPMRQSTTPAHVCVAQPVRSASPCPTRRMPSKLHSSCLSSACEGHSRGCSPHHEGRESRTGSPRNPSTGAAARSVAEGGAAARSATPTRPEGRPEKYTAGTEVCVAGLRVRCKAVLGRGSFSEVWAGEVMGTSHELALKDIICKTKADLDQALLEASLLERFQPMASGPVPVMRIPRYLGHRVDTCGDGWRVCLAMSRVPGECLDNWLKKQSPLNQEDGPSSVRRGCALAMALIRQLGPTLELISPHVWHRDVNSHNILISDVDGSRLASCDEEDIFNRASFWLIDFGLAVESKTWPQRWPSSDVAGDCRYWAPSSFVMSFCGPEETAANQDFCSQYKTKLDIVGLGLTALELLCSTCLSSRKTWGPDGLRGSWERLLDTWERYREDVTRWHAMIFQVFTKGADVAPLYRKLGQERVVERVISHIAEVRKCLRACVNRAEDPAIQRLLTVLAETIDEKSTSDMRQVLEQLDPPRVISRAADHSGKLQWSAPREASASPQKERKARPPAAILASAGPMGPRSLSRASLASLKLWACSSPFDPWPTEFALAGEEVIWTGLQLSDVHQAHEFN</sequence>
<dbReference type="AlphaFoldDB" id="A0AA36JML2"/>
<comment type="caution">
    <text evidence="4">The sequence shown here is derived from an EMBL/GenBank/DDBJ whole genome shotgun (WGS) entry which is preliminary data.</text>
</comment>
<dbReference type="InterPro" id="IPR017441">
    <property type="entry name" value="Protein_kinase_ATP_BS"/>
</dbReference>
<keyword evidence="1" id="KW-0547">Nucleotide-binding</keyword>
<evidence type="ECO:0000313" key="4">
    <source>
        <dbReference type="EMBL" id="CAJ1409008.1"/>
    </source>
</evidence>
<keyword evidence="5" id="KW-1185">Reference proteome</keyword>
<dbReference type="GO" id="GO:0004674">
    <property type="term" value="F:protein serine/threonine kinase activity"/>
    <property type="evidence" value="ECO:0007669"/>
    <property type="project" value="TreeGrafter"/>
</dbReference>
<evidence type="ECO:0000259" key="3">
    <source>
        <dbReference type="PROSITE" id="PS50011"/>
    </source>
</evidence>
<organism evidence="4 5">
    <name type="scientific">Effrenium voratum</name>
    <dbReference type="NCBI Taxonomy" id="2562239"/>
    <lineage>
        <taxon>Eukaryota</taxon>
        <taxon>Sar</taxon>
        <taxon>Alveolata</taxon>
        <taxon>Dinophyceae</taxon>
        <taxon>Suessiales</taxon>
        <taxon>Symbiodiniaceae</taxon>
        <taxon>Effrenium</taxon>
    </lineage>
</organism>
<evidence type="ECO:0000256" key="1">
    <source>
        <dbReference type="PROSITE-ProRule" id="PRU10141"/>
    </source>
</evidence>
<dbReference type="EMBL" id="CAUJNA010003747">
    <property type="protein sequence ID" value="CAJ1409008.1"/>
    <property type="molecule type" value="Genomic_DNA"/>
</dbReference>
<dbReference type="InterPro" id="IPR000719">
    <property type="entry name" value="Prot_kinase_dom"/>
</dbReference>
<dbReference type="Gene3D" id="1.10.510.10">
    <property type="entry name" value="Transferase(Phosphotransferase) domain 1"/>
    <property type="match status" value="1"/>
</dbReference>
<dbReference type="Gene3D" id="3.30.200.20">
    <property type="entry name" value="Phosphorylase Kinase, domain 1"/>
    <property type="match status" value="1"/>
</dbReference>
<dbReference type="SUPFAM" id="SSF56112">
    <property type="entry name" value="Protein kinase-like (PK-like)"/>
    <property type="match status" value="1"/>
</dbReference>
<dbReference type="InterPro" id="IPR011009">
    <property type="entry name" value="Kinase-like_dom_sf"/>
</dbReference>
<evidence type="ECO:0000256" key="2">
    <source>
        <dbReference type="SAM" id="MobiDB-lite"/>
    </source>
</evidence>
<reference evidence="4" key="1">
    <citation type="submission" date="2023-08" db="EMBL/GenBank/DDBJ databases">
        <authorList>
            <person name="Chen Y."/>
            <person name="Shah S."/>
            <person name="Dougan E. K."/>
            <person name="Thang M."/>
            <person name="Chan C."/>
        </authorList>
    </citation>
    <scope>NUCLEOTIDE SEQUENCE</scope>
</reference>
<feature type="binding site" evidence="1">
    <location>
        <position position="316"/>
    </location>
    <ligand>
        <name>ATP</name>
        <dbReference type="ChEBI" id="CHEBI:30616"/>
    </ligand>
</feature>
<protein>
    <recommendedName>
        <fullName evidence="3">Protein kinase domain-containing protein</fullName>
    </recommendedName>
</protein>
<name>A0AA36JML2_9DINO</name>
<dbReference type="PANTHER" id="PTHR24359">
    <property type="entry name" value="SERINE/THREONINE-PROTEIN KINASE SBK1"/>
    <property type="match status" value="1"/>
</dbReference>
<dbReference type="Pfam" id="PF00069">
    <property type="entry name" value="Pkinase"/>
    <property type="match status" value="1"/>
</dbReference>
<dbReference type="PROSITE" id="PS00107">
    <property type="entry name" value="PROTEIN_KINASE_ATP"/>
    <property type="match status" value="1"/>
</dbReference>
<keyword evidence="1" id="KW-0067">ATP-binding</keyword>
<dbReference type="GO" id="GO:0005524">
    <property type="term" value="F:ATP binding"/>
    <property type="evidence" value="ECO:0007669"/>
    <property type="project" value="UniProtKB-UniRule"/>
</dbReference>
<dbReference type="PANTHER" id="PTHR24359:SF1">
    <property type="entry name" value="INHIBITOR OF NUCLEAR FACTOR KAPPA-B KINASE EPSILON SUBUNIT HOMOLOG 1-RELATED"/>
    <property type="match status" value="1"/>
</dbReference>
<evidence type="ECO:0000313" key="5">
    <source>
        <dbReference type="Proteomes" id="UP001178507"/>
    </source>
</evidence>
<feature type="region of interest" description="Disordered" evidence="2">
    <location>
        <begin position="653"/>
        <end position="677"/>
    </location>
</feature>
<feature type="region of interest" description="Disordered" evidence="2">
    <location>
        <begin position="220"/>
        <end position="268"/>
    </location>
</feature>
<dbReference type="PROSITE" id="PS50011">
    <property type="entry name" value="PROTEIN_KINASE_DOM"/>
    <property type="match status" value="1"/>
</dbReference>
<proteinExistence type="predicted"/>
<feature type="domain" description="Protein kinase" evidence="3">
    <location>
        <begin position="282"/>
        <end position="616"/>
    </location>
</feature>
<dbReference type="SMART" id="SM00220">
    <property type="entry name" value="S_TKc"/>
    <property type="match status" value="1"/>
</dbReference>
<accession>A0AA36JML2</accession>
<dbReference type="Proteomes" id="UP001178507">
    <property type="component" value="Unassembled WGS sequence"/>
</dbReference>
<gene>
    <name evidence="4" type="ORF">EVOR1521_LOCUS30214</name>
</gene>
<feature type="compositionally biased region" description="Low complexity" evidence="2">
    <location>
        <begin position="241"/>
        <end position="257"/>
    </location>
</feature>